<protein>
    <submittedName>
        <fullName evidence="2">Uncharacterized protein</fullName>
    </submittedName>
</protein>
<organism evidence="2 3">
    <name type="scientific">Amblyomma americanum</name>
    <name type="common">Lone star tick</name>
    <dbReference type="NCBI Taxonomy" id="6943"/>
    <lineage>
        <taxon>Eukaryota</taxon>
        <taxon>Metazoa</taxon>
        <taxon>Ecdysozoa</taxon>
        <taxon>Arthropoda</taxon>
        <taxon>Chelicerata</taxon>
        <taxon>Arachnida</taxon>
        <taxon>Acari</taxon>
        <taxon>Parasitiformes</taxon>
        <taxon>Ixodida</taxon>
        <taxon>Ixodoidea</taxon>
        <taxon>Ixodidae</taxon>
        <taxon>Amblyomminae</taxon>
        <taxon>Amblyomma</taxon>
    </lineage>
</organism>
<dbReference type="AlphaFoldDB" id="A0AAQ4DZ76"/>
<name>A0AAQ4DZ76_AMBAM</name>
<comment type="caution">
    <text evidence="2">The sequence shown here is derived from an EMBL/GenBank/DDBJ whole genome shotgun (WGS) entry which is preliminary data.</text>
</comment>
<reference evidence="2 3" key="1">
    <citation type="journal article" date="2023" name="Arcadia Sci">
        <title>De novo assembly of a long-read Amblyomma americanum tick genome.</title>
        <authorList>
            <person name="Chou S."/>
            <person name="Poskanzer K.E."/>
            <person name="Rollins M."/>
            <person name="Thuy-Boun P.S."/>
        </authorList>
    </citation>
    <scope>NUCLEOTIDE SEQUENCE [LARGE SCALE GENOMIC DNA]</scope>
    <source>
        <strain evidence="2">F_SG_1</strain>
        <tissue evidence="2">Salivary glands</tissue>
    </source>
</reference>
<accession>A0AAQ4DZ76</accession>
<feature type="compositionally biased region" description="Basic and acidic residues" evidence="1">
    <location>
        <begin position="55"/>
        <end position="69"/>
    </location>
</feature>
<evidence type="ECO:0000313" key="2">
    <source>
        <dbReference type="EMBL" id="KAK8767766.1"/>
    </source>
</evidence>
<gene>
    <name evidence="2" type="ORF">V5799_005449</name>
</gene>
<sequence length="149" mass="16561">MRTVAWWNARLCCDDRRREATDVSDGQPASHSQQGTACETDDVDMPPNSSVPAKRAHDDRNGETIKDVDGNEETPLKTLQVLRPYFKPKPNVPPDRRTLLQRLRCSGGDASNTGPMSRSVTGNILESPSGYCDVHQNSARITDLQHDFL</sequence>
<keyword evidence="3" id="KW-1185">Reference proteome</keyword>
<feature type="compositionally biased region" description="Polar residues" evidence="1">
    <location>
        <begin position="27"/>
        <end position="37"/>
    </location>
</feature>
<evidence type="ECO:0000313" key="3">
    <source>
        <dbReference type="Proteomes" id="UP001321473"/>
    </source>
</evidence>
<feature type="region of interest" description="Disordered" evidence="1">
    <location>
        <begin position="18"/>
        <end position="75"/>
    </location>
</feature>
<proteinExistence type="predicted"/>
<evidence type="ECO:0000256" key="1">
    <source>
        <dbReference type="SAM" id="MobiDB-lite"/>
    </source>
</evidence>
<dbReference type="EMBL" id="JARKHS020025010">
    <property type="protein sequence ID" value="KAK8767766.1"/>
    <property type="molecule type" value="Genomic_DNA"/>
</dbReference>
<dbReference type="Proteomes" id="UP001321473">
    <property type="component" value="Unassembled WGS sequence"/>
</dbReference>